<feature type="transmembrane region" description="Helical" evidence="1">
    <location>
        <begin position="340"/>
        <end position="361"/>
    </location>
</feature>
<feature type="transmembrane region" description="Helical" evidence="1">
    <location>
        <begin position="89"/>
        <end position="110"/>
    </location>
</feature>
<feature type="transmembrane region" description="Helical" evidence="1">
    <location>
        <begin position="273"/>
        <end position="297"/>
    </location>
</feature>
<dbReference type="Pfam" id="PF05940">
    <property type="entry name" value="NnrS"/>
    <property type="match status" value="1"/>
</dbReference>
<evidence type="ECO:0000313" key="2">
    <source>
        <dbReference type="EMBL" id="PVE47634.1"/>
    </source>
</evidence>
<feature type="transmembrane region" description="Helical" evidence="1">
    <location>
        <begin position="146"/>
        <end position="164"/>
    </location>
</feature>
<proteinExistence type="predicted"/>
<evidence type="ECO:0000256" key="1">
    <source>
        <dbReference type="SAM" id="Phobius"/>
    </source>
</evidence>
<reference evidence="2 3" key="1">
    <citation type="journal article" date="2011" name="Syst. Appl. Microbiol.">
        <title>Defluviimonas denitrificans gen. nov., sp. nov., and Pararhodobacter aggregans gen. nov., sp. nov., non-phototrophic Rhodobacteraceae from the biofilter of a marine aquaculture.</title>
        <authorList>
            <person name="Foesel B.U."/>
            <person name="Drake H.L."/>
            <person name="Schramm A."/>
        </authorList>
    </citation>
    <scope>NUCLEOTIDE SEQUENCE [LARGE SCALE GENOMIC DNA]</scope>
    <source>
        <strain evidence="2 3">D1-19</strain>
    </source>
</reference>
<dbReference type="RefSeq" id="WP_107751006.1">
    <property type="nucleotide sequence ID" value="NZ_QBKF01000003.1"/>
</dbReference>
<feature type="transmembrane region" description="Helical" evidence="1">
    <location>
        <begin position="373"/>
        <end position="392"/>
    </location>
</feature>
<organism evidence="2 3">
    <name type="scientific">Pararhodobacter aggregans</name>
    <dbReference type="NCBI Taxonomy" id="404875"/>
    <lineage>
        <taxon>Bacteria</taxon>
        <taxon>Pseudomonadati</taxon>
        <taxon>Pseudomonadota</taxon>
        <taxon>Alphaproteobacteria</taxon>
        <taxon>Rhodobacterales</taxon>
        <taxon>Paracoccaceae</taxon>
        <taxon>Pararhodobacter</taxon>
    </lineage>
</organism>
<keyword evidence="1" id="KW-0472">Membrane</keyword>
<comment type="caution">
    <text evidence="2">The sequence shown here is derived from an EMBL/GenBank/DDBJ whole genome shotgun (WGS) entry which is preliminary data.</text>
</comment>
<protein>
    <submittedName>
        <fullName evidence="2">Short-chain dehydrogenase</fullName>
    </submittedName>
</protein>
<dbReference type="OrthoDB" id="9770040at2"/>
<feature type="transmembrane region" description="Helical" evidence="1">
    <location>
        <begin position="62"/>
        <end position="82"/>
    </location>
</feature>
<gene>
    <name evidence="2" type="ORF">DDE23_09305</name>
</gene>
<feature type="transmembrane region" description="Helical" evidence="1">
    <location>
        <begin position="244"/>
        <end position="261"/>
    </location>
</feature>
<sequence length="398" mass="41977">MRTMDRHRAWTGPALFSFGFRPFFLGAGIWAALTMALWIAMLSGLLDLPTRFDPVAWHAHEFLFGYLGAVLAGFLMTAVPNWTGRMPLVGWPLVVLFTLWLTGRVAVTISALLPPLAAPVADLAFPLALLAAMGREVVAGRNWRNLVVLGMLALFTLGNAAFHLDAMRGGTPAQGAGLRLGLGAAILLVALIGGRIIPSFTRNWLAKRGPGRLPTPPDRRFDKVALLALLGAVLLWITLPEAPLTAVALILAGGLHAVRLGRWAGGRCRAEPLVWVLHLAYGFVPLGALALGGAILFPALLAPAVAQHLWMAGGIGLMTLAVMTRATLGHTGQALTASRGTTALYLAVVLAVLARLAAGLAPGSADLLLRLSALGWIAGFGGFTLLYGGLLLRPRALR</sequence>
<keyword evidence="1" id="KW-0812">Transmembrane</keyword>
<feature type="transmembrane region" description="Helical" evidence="1">
    <location>
        <begin position="309"/>
        <end position="328"/>
    </location>
</feature>
<keyword evidence="3" id="KW-1185">Reference proteome</keyword>
<accession>A0A2T7USJ8</accession>
<dbReference type="AlphaFoldDB" id="A0A2T7USJ8"/>
<feature type="transmembrane region" description="Helical" evidence="1">
    <location>
        <begin position="176"/>
        <end position="200"/>
    </location>
</feature>
<dbReference type="Proteomes" id="UP000244810">
    <property type="component" value="Unassembled WGS sequence"/>
</dbReference>
<name>A0A2T7USJ8_9RHOB</name>
<evidence type="ECO:0000313" key="3">
    <source>
        <dbReference type="Proteomes" id="UP000244810"/>
    </source>
</evidence>
<feature type="transmembrane region" description="Helical" evidence="1">
    <location>
        <begin position="20"/>
        <end position="42"/>
    </location>
</feature>
<keyword evidence="1" id="KW-1133">Transmembrane helix</keyword>
<dbReference type="InterPro" id="IPR010266">
    <property type="entry name" value="NnrS"/>
</dbReference>
<dbReference type="EMBL" id="QDDR01000004">
    <property type="protein sequence ID" value="PVE47634.1"/>
    <property type="molecule type" value="Genomic_DNA"/>
</dbReference>